<keyword evidence="1" id="KW-1133">Transmembrane helix</keyword>
<feature type="transmembrane region" description="Helical" evidence="1">
    <location>
        <begin position="52"/>
        <end position="73"/>
    </location>
</feature>
<dbReference type="Pfam" id="PF05656">
    <property type="entry name" value="DUF805"/>
    <property type="match status" value="1"/>
</dbReference>
<keyword evidence="1" id="KW-0472">Membrane</keyword>
<evidence type="ECO:0000313" key="2">
    <source>
        <dbReference type="EMBL" id="NYD74610.1"/>
    </source>
</evidence>
<dbReference type="AlphaFoldDB" id="A0A852T1X0"/>
<feature type="transmembrane region" description="Helical" evidence="1">
    <location>
        <begin position="85"/>
        <end position="106"/>
    </location>
</feature>
<dbReference type="GO" id="GO:0005886">
    <property type="term" value="C:plasma membrane"/>
    <property type="evidence" value="ECO:0007669"/>
    <property type="project" value="TreeGrafter"/>
</dbReference>
<dbReference type="PANTHER" id="PTHR34980:SF2">
    <property type="entry name" value="INNER MEMBRANE PROTEIN YHAH-RELATED"/>
    <property type="match status" value="1"/>
</dbReference>
<keyword evidence="3" id="KW-1185">Reference proteome</keyword>
<dbReference type="EMBL" id="JACCBJ010000001">
    <property type="protein sequence ID" value="NYD74610.1"/>
    <property type="molecule type" value="Genomic_DNA"/>
</dbReference>
<evidence type="ECO:0000313" key="3">
    <source>
        <dbReference type="Proteomes" id="UP000589620"/>
    </source>
</evidence>
<accession>A0A852T1X0</accession>
<reference evidence="2 3" key="1">
    <citation type="submission" date="2020-07" db="EMBL/GenBank/DDBJ databases">
        <title>Sequencing the genomes of 1000 actinobacteria strains.</title>
        <authorList>
            <person name="Klenk H.-P."/>
        </authorList>
    </citation>
    <scope>NUCLEOTIDE SEQUENCE [LARGE SCALE GENOMIC DNA]</scope>
    <source>
        <strain evidence="2 3">DSM 23871</strain>
    </source>
</reference>
<proteinExistence type="predicted"/>
<evidence type="ECO:0000256" key="1">
    <source>
        <dbReference type="SAM" id="Phobius"/>
    </source>
</evidence>
<sequence length="125" mass="13564">MSFFEAIATAFKKYATFTGTAGRPEFWWFALFVYLGAAALNALNLITPQGTIYLGSSLSAVFGLAVLLPYLAVTVRRLRDTGRSWANLFWLLLPIAGLIVLIVLLAQPGTSAQAQGRLPDNTVRA</sequence>
<organism evidence="2 3">
    <name type="scientific">Leifsonia soli</name>
    <dbReference type="NCBI Taxonomy" id="582665"/>
    <lineage>
        <taxon>Bacteria</taxon>
        <taxon>Bacillati</taxon>
        <taxon>Actinomycetota</taxon>
        <taxon>Actinomycetes</taxon>
        <taxon>Micrococcales</taxon>
        <taxon>Microbacteriaceae</taxon>
        <taxon>Leifsonia</taxon>
    </lineage>
</organism>
<dbReference type="InterPro" id="IPR008523">
    <property type="entry name" value="DUF805"/>
</dbReference>
<gene>
    <name evidence="2" type="ORF">BJ963_002129</name>
</gene>
<keyword evidence="1" id="KW-0812">Transmembrane</keyword>
<feature type="transmembrane region" description="Helical" evidence="1">
    <location>
        <begin position="26"/>
        <end position="46"/>
    </location>
</feature>
<protein>
    <submittedName>
        <fullName evidence="2">Uncharacterized membrane protein YhaH (DUF805 family)</fullName>
    </submittedName>
</protein>
<comment type="caution">
    <text evidence="2">The sequence shown here is derived from an EMBL/GenBank/DDBJ whole genome shotgun (WGS) entry which is preliminary data.</text>
</comment>
<name>A0A852T1X0_9MICO</name>
<dbReference type="RefSeq" id="WP_089916557.1">
    <property type="nucleotide sequence ID" value="NZ_BAAAPX010000001.1"/>
</dbReference>
<dbReference type="PANTHER" id="PTHR34980">
    <property type="entry name" value="INNER MEMBRANE PROTEIN-RELATED-RELATED"/>
    <property type="match status" value="1"/>
</dbReference>
<dbReference type="Proteomes" id="UP000589620">
    <property type="component" value="Unassembled WGS sequence"/>
</dbReference>